<dbReference type="Gene3D" id="3.40.50.2000">
    <property type="entry name" value="Glycogen Phosphorylase B"/>
    <property type="match status" value="1"/>
</dbReference>
<accession>A0ABU5C0B6</accession>
<dbReference type="RefSeq" id="WP_320331816.1">
    <property type="nucleotide sequence ID" value="NZ_JAVRDO010000008.1"/>
</dbReference>
<keyword evidence="2" id="KW-1185">Reference proteome</keyword>
<proteinExistence type="predicted"/>
<dbReference type="SUPFAM" id="SSF53756">
    <property type="entry name" value="UDP-Glycosyltransferase/glycogen phosphorylase"/>
    <property type="match status" value="1"/>
</dbReference>
<dbReference type="EMBL" id="JAVRDO010000008">
    <property type="protein sequence ID" value="MDX9688376.1"/>
    <property type="molecule type" value="Genomic_DNA"/>
</dbReference>
<dbReference type="PANTHER" id="PTHR46656">
    <property type="entry name" value="PUTATIVE-RELATED"/>
    <property type="match status" value="1"/>
</dbReference>
<dbReference type="Proteomes" id="UP001281217">
    <property type="component" value="Unassembled WGS sequence"/>
</dbReference>
<evidence type="ECO:0000313" key="1">
    <source>
        <dbReference type="EMBL" id="MDX9688376.1"/>
    </source>
</evidence>
<gene>
    <name evidence="1" type="ORF">RED13_002832</name>
</gene>
<organism evidence="1 2">
    <name type="scientific">Halopseudomonas formosensis</name>
    <dbReference type="NCBI Taxonomy" id="1002526"/>
    <lineage>
        <taxon>Bacteria</taxon>
        <taxon>Pseudomonadati</taxon>
        <taxon>Pseudomonadota</taxon>
        <taxon>Gammaproteobacteria</taxon>
        <taxon>Pseudomonadales</taxon>
        <taxon>Pseudomonadaceae</taxon>
        <taxon>Halopseudomonas</taxon>
    </lineage>
</organism>
<sequence length="479" mass="53716">MIILVNSKINSSNIQSSLGKPEYSYYFLLAQLIPAMEQFARVIELESPEEVDATYRKLSATGESVVFISASPPHLTPLDLQCPTVSLFAWEFPDAPDQPWDNNPCNDWRHPLKHLAGAIASSWESAQAVRNLDGHSCPVTSVPAAVWPHFGDLLPEGGWRPAATQRHFEFSGFVLDSHVLGLSANGLVQHAPRSPRYTRVNSAGKDKRGAIGQTLDIFRSWRAAIRNRKSKADAALPAGEVPPPNPAGTQPVANCRFELSGVVFCTVLSPKDGRKNWDDIVTAFCWAFRDNPDATLILKITHHDLELYRIFLLTLLSRLAPFRCRVLTLHGFLDDQQYRELISVSDFYVNASTCEGLCLPLMEFLSAGKPALAPRHTAMLDYLDENIAHVVDTAEELADWPHDPTGELRSRRHRLNWESLMLGFQTCERMARQEPDRYQRMSMNASQHMRRFCDTPVVARQLEDFLTPLLTPRHAGGAQ</sequence>
<protein>
    <submittedName>
        <fullName evidence="1">Glycosyltransferase</fullName>
        <ecNumber evidence="1">2.4.-.-</ecNumber>
    </submittedName>
</protein>
<dbReference type="GO" id="GO:0016757">
    <property type="term" value="F:glycosyltransferase activity"/>
    <property type="evidence" value="ECO:0007669"/>
    <property type="project" value="UniProtKB-KW"/>
</dbReference>
<comment type="caution">
    <text evidence="1">The sequence shown here is derived from an EMBL/GenBank/DDBJ whole genome shotgun (WGS) entry which is preliminary data.</text>
</comment>
<keyword evidence="1" id="KW-0328">Glycosyltransferase</keyword>
<dbReference type="EC" id="2.4.-.-" evidence="1"/>
<dbReference type="PANTHER" id="PTHR46656:SF3">
    <property type="entry name" value="PUTATIVE-RELATED"/>
    <property type="match status" value="1"/>
</dbReference>
<evidence type="ECO:0000313" key="2">
    <source>
        <dbReference type="Proteomes" id="UP001281217"/>
    </source>
</evidence>
<keyword evidence="1" id="KW-0808">Transferase</keyword>
<reference evidence="2" key="1">
    <citation type="submission" date="2023-07" db="EMBL/GenBank/DDBJ databases">
        <authorList>
            <person name="de Witt J."/>
        </authorList>
    </citation>
    <scope>NUCLEOTIDE SEQUENCE [LARGE SCALE GENOMIC DNA]</scope>
    <source>
        <strain evidence="2">FZJ</strain>
    </source>
</reference>
<name>A0ABU5C0B6_9GAMM</name>